<dbReference type="EMBL" id="BGPR01010295">
    <property type="protein sequence ID" value="GBN45408.1"/>
    <property type="molecule type" value="Genomic_DNA"/>
</dbReference>
<keyword evidence="3" id="KW-1185">Reference proteome</keyword>
<comment type="caution">
    <text evidence="2">The sequence shown here is derived from an EMBL/GenBank/DDBJ whole genome shotgun (WGS) entry which is preliminary data.</text>
</comment>
<evidence type="ECO:0000256" key="1">
    <source>
        <dbReference type="SAM" id="MobiDB-lite"/>
    </source>
</evidence>
<proteinExistence type="predicted"/>
<gene>
    <name evidence="2" type="ORF">AVEN_185240_1</name>
</gene>
<evidence type="ECO:0000313" key="2">
    <source>
        <dbReference type="EMBL" id="GBN45408.1"/>
    </source>
</evidence>
<sequence>MPLTESILEPKSKSGSAIRISKKKKLRQKSTRLRQEQRKNERETGVLKEVELSTSERRFLAEPILALPLSTLCDSDTSEMEILKSQDKSNSADDPFVRPLTPSQSASAPKLQNWVLR</sequence>
<protein>
    <submittedName>
        <fullName evidence="2">Uncharacterized protein</fullName>
    </submittedName>
</protein>
<feature type="compositionally biased region" description="Basic and acidic residues" evidence="1">
    <location>
        <begin position="33"/>
        <end position="44"/>
    </location>
</feature>
<evidence type="ECO:0000313" key="3">
    <source>
        <dbReference type="Proteomes" id="UP000499080"/>
    </source>
</evidence>
<feature type="compositionally biased region" description="Basic and acidic residues" evidence="1">
    <location>
        <begin position="81"/>
        <end position="91"/>
    </location>
</feature>
<feature type="region of interest" description="Disordered" evidence="1">
    <location>
        <begin position="80"/>
        <end position="117"/>
    </location>
</feature>
<organism evidence="2 3">
    <name type="scientific">Araneus ventricosus</name>
    <name type="common">Orbweaver spider</name>
    <name type="synonym">Epeira ventricosa</name>
    <dbReference type="NCBI Taxonomy" id="182803"/>
    <lineage>
        <taxon>Eukaryota</taxon>
        <taxon>Metazoa</taxon>
        <taxon>Ecdysozoa</taxon>
        <taxon>Arthropoda</taxon>
        <taxon>Chelicerata</taxon>
        <taxon>Arachnida</taxon>
        <taxon>Araneae</taxon>
        <taxon>Araneomorphae</taxon>
        <taxon>Entelegynae</taxon>
        <taxon>Araneoidea</taxon>
        <taxon>Araneidae</taxon>
        <taxon>Araneus</taxon>
    </lineage>
</organism>
<dbReference type="OrthoDB" id="6459829at2759"/>
<feature type="region of interest" description="Disordered" evidence="1">
    <location>
        <begin position="1"/>
        <end position="44"/>
    </location>
</feature>
<accession>A0A4Y2P0M9</accession>
<dbReference type="AlphaFoldDB" id="A0A4Y2P0M9"/>
<reference evidence="2 3" key="1">
    <citation type="journal article" date="2019" name="Sci. Rep.">
        <title>Orb-weaving spider Araneus ventricosus genome elucidates the spidroin gene catalogue.</title>
        <authorList>
            <person name="Kono N."/>
            <person name="Nakamura H."/>
            <person name="Ohtoshi R."/>
            <person name="Moran D.A.P."/>
            <person name="Shinohara A."/>
            <person name="Yoshida Y."/>
            <person name="Fujiwara M."/>
            <person name="Mori M."/>
            <person name="Tomita M."/>
            <person name="Arakawa K."/>
        </authorList>
    </citation>
    <scope>NUCLEOTIDE SEQUENCE [LARGE SCALE GENOMIC DNA]</scope>
</reference>
<dbReference type="Proteomes" id="UP000499080">
    <property type="component" value="Unassembled WGS sequence"/>
</dbReference>
<name>A0A4Y2P0M9_ARAVE</name>
<feature type="compositionally biased region" description="Basic residues" evidence="1">
    <location>
        <begin position="20"/>
        <end position="32"/>
    </location>
</feature>